<accession>A0A6A6YJW4</accession>
<gene>
    <name evidence="1 3" type="ORF">BDZ99DRAFT_463715</name>
</gene>
<keyword evidence="2" id="KW-1185">Reference proteome</keyword>
<dbReference type="PROSITE" id="PS51257">
    <property type="entry name" value="PROKAR_LIPOPROTEIN"/>
    <property type="match status" value="1"/>
</dbReference>
<proteinExistence type="predicted"/>
<dbReference type="RefSeq" id="XP_033575813.1">
    <property type="nucleotide sequence ID" value="XM_033720131.1"/>
</dbReference>
<reference evidence="3" key="2">
    <citation type="submission" date="2020-04" db="EMBL/GenBank/DDBJ databases">
        <authorList>
            <consortium name="NCBI Genome Project"/>
        </authorList>
    </citation>
    <scope>NUCLEOTIDE SEQUENCE</scope>
    <source>
        <strain evidence="3">CBS 304.34</strain>
    </source>
</reference>
<evidence type="ECO:0000313" key="3">
    <source>
        <dbReference type="RefSeq" id="XP_033575813.1"/>
    </source>
</evidence>
<reference evidence="3" key="3">
    <citation type="submission" date="2025-04" db="UniProtKB">
        <authorList>
            <consortium name="RefSeq"/>
        </authorList>
    </citation>
    <scope>IDENTIFICATION</scope>
    <source>
        <strain evidence="3">CBS 304.34</strain>
    </source>
</reference>
<dbReference type="GeneID" id="54461024"/>
<evidence type="ECO:0000313" key="2">
    <source>
        <dbReference type="Proteomes" id="UP000504636"/>
    </source>
</evidence>
<dbReference type="EMBL" id="MU003702">
    <property type="protein sequence ID" value="KAF2808849.1"/>
    <property type="molecule type" value="Genomic_DNA"/>
</dbReference>
<reference evidence="1 3" key="1">
    <citation type="journal article" date="2020" name="Stud. Mycol.">
        <title>101 Dothideomycetes genomes: a test case for predicting lifestyles and emergence of pathogens.</title>
        <authorList>
            <person name="Haridas S."/>
            <person name="Albert R."/>
            <person name="Binder M."/>
            <person name="Bloem J."/>
            <person name="Labutti K."/>
            <person name="Salamov A."/>
            <person name="Andreopoulos B."/>
            <person name="Baker S."/>
            <person name="Barry K."/>
            <person name="Bills G."/>
            <person name="Bluhm B."/>
            <person name="Cannon C."/>
            <person name="Castanera R."/>
            <person name="Culley D."/>
            <person name="Daum C."/>
            <person name="Ezra D."/>
            <person name="Gonzalez J."/>
            <person name="Henrissat B."/>
            <person name="Kuo A."/>
            <person name="Liang C."/>
            <person name="Lipzen A."/>
            <person name="Lutzoni F."/>
            <person name="Magnuson J."/>
            <person name="Mondo S."/>
            <person name="Nolan M."/>
            <person name="Ohm R."/>
            <person name="Pangilinan J."/>
            <person name="Park H.-J."/>
            <person name="Ramirez L."/>
            <person name="Alfaro M."/>
            <person name="Sun H."/>
            <person name="Tritt A."/>
            <person name="Yoshinaga Y."/>
            <person name="Zwiers L.-H."/>
            <person name="Turgeon B."/>
            <person name="Goodwin S."/>
            <person name="Spatafora J."/>
            <person name="Crous P."/>
            <person name="Grigoriev I."/>
        </authorList>
    </citation>
    <scope>NUCLEOTIDE SEQUENCE</scope>
    <source>
        <strain evidence="1 3">CBS 304.34</strain>
    </source>
</reference>
<dbReference type="AlphaFoldDB" id="A0A6A6YJW4"/>
<dbReference type="Proteomes" id="UP000504636">
    <property type="component" value="Unplaced"/>
</dbReference>
<sequence>MGGRAGSCSWLESWMGRAAGLMAGAVAGCHVAGARADLQARDGGFEVDVDAVVRAWWVW</sequence>
<protein>
    <submittedName>
        <fullName evidence="1 3">Uncharacterized protein</fullName>
    </submittedName>
</protein>
<name>A0A6A6YJW4_9PEZI</name>
<organism evidence="1">
    <name type="scientific">Mytilinidion resinicola</name>
    <dbReference type="NCBI Taxonomy" id="574789"/>
    <lineage>
        <taxon>Eukaryota</taxon>
        <taxon>Fungi</taxon>
        <taxon>Dikarya</taxon>
        <taxon>Ascomycota</taxon>
        <taxon>Pezizomycotina</taxon>
        <taxon>Dothideomycetes</taxon>
        <taxon>Pleosporomycetidae</taxon>
        <taxon>Mytilinidiales</taxon>
        <taxon>Mytilinidiaceae</taxon>
        <taxon>Mytilinidion</taxon>
    </lineage>
</organism>
<evidence type="ECO:0000313" key="1">
    <source>
        <dbReference type="EMBL" id="KAF2808849.1"/>
    </source>
</evidence>